<sequence>MPASALADEAEAAAEASDADSSQGGLGDIVVTATRTSESVQKVPISMQALASAKLDERQVKGLSDFSTLLPSVSIAGLGPGRQTPYFRGIVPAGGSYASVGYYLDDIPIAGTGLPDIHVYDVERIEALSGPQGTLYGAGSLAGTIRFISNKPKIGEFEFGYDVEGNKYGDGAFGGQFESYVNVPVSDTVAIRAMGYYRRDGGYVDNKPNNGTFTNGSSSTLSLGDDNPATSYTLDNSDIAKDDYNPIYEYGGRVQLLWEPAPDWEIKPELTAQRQIAYGYFGYDPRVGDLEVHDYDLTRQDDKWYQAQLAIHGHIGDWDLVSATGYYQRKVHLRNDYTYYTVTYDGFGPGYENYLQFFDASGCSGTGADYHCTTLINPQQYYEGWTRDKQFTQELRLSTPKSWPFDITAGGFYQYRKQETNSDYAIHGLDTIAGYTMAGGGDTNYPDGYGVPVEYGGTMVLGSPAVKRDAFYLSERNNTWKDKAIFAEGHYNITPTLKITGGIRYFWTEFATVGFSGVMASARSTSTSLYVPTGEFGCPVPLPDKRLQCLNTNVTAADQVGRYKEDGETHKVALDWQFSPTKMVYFNYSTGFRPGGFNRPLRIRGVGIAAAPAYDSETLTNFELGVKTTWNNIFRFNAAVYYETWDNIQYSVVISGTQGAGMTGNAGKAKVKGVEYDADLKLGNVTISSSGAYNDAALSGNFCNFAVDTSTLAISQLSSCTVGETFGSPAVAQVAAVDGTRLPRQPKFKGTTSIRYETMLGDMDAYFQGAALYQTGATQNLNVYNNNLLVCPDEADTRTTACATKGFVTFDFSAGIKKDNWHLDVFIQNAFDKRGPLTMNTFCSITFCSGSSRTFPVKPQFMGIKFGQKF</sequence>
<evidence type="ECO:0000259" key="13">
    <source>
        <dbReference type="Pfam" id="PF00593"/>
    </source>
</evidence>
<dbReference type="InterPro" id="IPR039426">
    <property type="entry name" value="TonB-dep_rcpt-like"/>
</dbReference>
<evidence type="ECO:0000256" key="4">
    <source>
        <dbReference type="ARBA" id="ARBA00022496"/>
    </source>
</evidence>
<name>A0ABT0B1D5_9SPHN</name>
<evidence type="ECO:0000256" key="7">
    <source>
        <dbReference type="ARBA" id="ARBA00023065"/>
    </source>
</evidence>
<gene>
    <name evidence="15" type="ORF">MTR64_08990</name>
</gene>
<dbReference type="RefSeq" id="WP_243992988.1">
    <property type="nucleotide sequence ID" value="NZ_JALHLE010000011.1"/>
</dbReference>
<reference evidence="15" key="1">
    <citation type="submission" date="2022-03" db="EMBL/GenBank/DDBJ databases">
        <title>Identification of a novel bacterium isolated from mangrove sediments.</title>
        <authorList>
            <person name="Pan X."/>
        </authorList>
    </citation>
    <scope>NUCLEOTIDE SEQUENCE</scope>
    <source>
        <strain evidence="15">B2580</strain>
    </source>
</reference>
<evidence type="ECO:0000313" key="15">
    <source>
        <dbReference type="EMBL" id="MCJ2178698.1"/>
    </source>
</evidence>
<keyword evidence="2" id="KW-0813">Transport</keyword>
<evidence type="ECO:0000256" key="11">
    <source>
        <dbReference type="RuleBase" id="RU003357"/>
    </source>
</evidence>
<dbReference type="InterPro" id="IPR012910">
    <property type="entry name" value="Plug_dom"/>
</dbReference>
<evidence type="ECO:0000256" key="6">
    <source>
        <dbReference type="ARBA" id="ARBA00023004"/>
    </source>
</evidence>
<organism evidence="15 16">
    <name type="scientific">Novosphingobium album</name>
    <name type="common">ex Hu et al. 2023</name>
    <dbReference type="NCBI Taxonomy" id="2930093"/>
    <lineage>
        <taxon>Bacteria</taxon>
        <taxon>Pseudomonadati</taxon>
        <taxon>Pseudomonadota</taxon>
        <taxon>Alphaproteobacteria</taxon>
        <taxon>Sphingomonadales</taxon>
        <taxon>Sphingomonadaceae</taxon>
        <taxon>Novosphingobium</taxon>
    </lineage>
</organism>
<proteinExistence type="inferred from homology"/>
<dbReference type="PANTHER" id="PTHR32552:SF81">
    <property type="entry name" value="TONB-DEPENDENT OUTER MEMBRANE RECEPTOR"/>
    <property type="match status" value="1"/>
</dbReference>
<dbReference type="Gene3D" id="2.40.170.20">
    <property type="entry name" value="TonB-dependent receptor, beta-barrel domain"/>
    <property type="match status" value="2"/>
</dbReference>
<keyword evidence="4" id="KW-0410">Iron transport</keyword>
<keyword evidence="15" id="KW-0675">Receptor</keyword>
<comment type="caution">
    <text evidence="15">The sequence shown here is derived from an EMBL/GenBank/DDBJ whole genome shotgun (WGS) entry which is preliminary data.</text>
</comment>
<keyword evidence="10" id="KW-0998">Cell outer membrane</keyword>
<evidence type="ECO:0000256" key="3">
    <source>
        <dbReference type="ARBA" id="ARBA00022452"/>
    </source>
</evidence>
<dbReference type="Pfam" id="PF00593">
    <property type="entry name" value="TonB_dep_Rec_b-barrel"/>
    <property type="match status" value="1"/>
</dbReference>
<evidence type="ECO:0000256" key="5">
    <source>
        <dbReference type="ARBA" id="ARBA00022692"/>
    </source>
</evidence>
<accession>A0ABT0B1D5</accession>
<feature type="region of interest" description="Disordered" evidence="12">
    <location>
        <begin position="1"/>
        <end position="25"/>
    </location>
</feature>
<feature type="domain" description="TonB-dependent receptor-like beta-barrel" evidence="13">
    <location>
        <begin position="335"/>
        <end position="829"/>
    </location>
</feature>
<feature type="domain" description="TonB-dependent receptor plug" evidence="14">
    <location>
        <begin position="40"/>
        <end position="144"/>
    </location>
</feature>
<comment type="subcellular location">
    <subcellularLocation>
        <location evidence="1">Cell outer membrane</location>
        <topology evidence="1">Multi-pass membrane protein</topology>
    </subcellularLocation>
</comment>
<evidence type="ECO:0000256" key="9">
    <source>
        <dbReference type="ARBA" id="ARBA00023136"/>
    </source>
</evidence>
<evidence type="ECO:0000313" key="16">
    <source>
        <dbReference type="Proteomes" id="UP001162880"/>
    </source>
</evidence>
<keyword evidence="6" id="KW-0408">Iron</keyword>
<evidence type="ECO:0000256" key="10">
    <source>
        <dbReference type="ARBA" id="ARBA00023237"/>
    </source>
</evidence>
<evidence type="ECO:0000259" key="14">
    <source>
        <dbReference type="Pfam" id="PF07715"/>
    </source>
</evidence>
<keyword evidence="3" id="KW-1134">Transmembrane beta strand</keyword>
<evidence type="ECO:0000256" key="12">
    <source>
        <dbReference type="SAM" id="MobiDB-lite"/>
    </source>
</evidence>
<evidence type="ECO:0000256" key="8">
    <source>
        <dbReference type="ARBA" id="ARBA00023077"/>
    </source>
</evidence>
<feature type="compositionally biased region" description="Low complexity" evidence="12">
    <location>
        <begin position="1"/>
        <end position="22"/>
    </location>
</feature>
<dbReference type="PANTHER" id="PTHR32552">
    <property type="entry name" value="FERRICHROME IRON RECEPTOR-RELATED"/>
    <property type="match status" value="1"/>
</dbReference>
<dbReference type="Proteomes" id="UP001162880">
    <property type="component" value="Unassembled WGS sequence"/>
</dbReference>
<evidence type="ECO:0000256" key="1">
    <source>
        <dbReference type="ARBA" id="ARBA00004571"/>
    </source>
</evidence>
<keyword evidence="8 11" id="KW-0798">TonB box</keyword>
<keyword evidence="7" id="KW-0406">Ion transport</keyword>
<comment type="similarity">
    <text evidence="11">Belongs to the TonB-dependent receptor family.</text>
</comment>
<dbReference type="Pfam" id="PF07715">
    <property type="entry name" value="Plug"/>
    <property type="match status" value="1"/>
</dbReference>
<keyword evidence="16" id="KW-1185">Reference proteome</keyword>
<protein>
    <submittedName>
        <fullName evidence="15">TonB-dependent receptor</fullName>
    </submittedName>
</protein>
<evidence type="ECO:0000256" key="2">
    <source>
        <dbReference type="ARBA" id="ARBA00022448"/>
    </source>
</evidence>
<keyword evidence="9 11" id="KW-0472">Membrane</keyword>
<dbReference type="InterPro" id="IPR036942">
    <property type="entry name" value="Beta-barrel_TonB_sf"/>
</dbReference>
<dbReference type="InterPro" id="IPR000531">
    <property type="entry name" value="Beta-barrel_TonB"/>
</dbReference>
<dbReference type="SUPFAM" id="SSF56935">
    <property type="entry name" value="Porins"/>
    <property type="match status" value="1"/>
</dbReference>
<keyword evidence="5" id="KW-0812">Transmembrane</keyword>
<dbReference type="EMBL" id="JALHLE010000011">
    <property type="protein sequence ID" value="MCJ2178698.1"/>
    <property type="molecule type" value="Genomic_DNA"/>
</dbReference>